<dbReference type="PANTHER" id="PTHR12506:SF50">
    <property type="entry name" value="ZINC FINGER CCCH DOMAIN-CONTAINING PROTEIN 26"/>
    <property type="match status" value="1"/>
</dbReference>
<evidence type="ECO:0000256" key="2">
    <source>
        <dbReference type="ARBA" id="ARBA00022771"/>
    </source>
</evidence>
<dbReference type="Gene3D" id="2.30.30.1190">
    <property type="match status" value="1"/>
</dbReference>
<feature type="zinc finger region" description="C3H1-type" evidence="5">
    <location>
        <begin position="93"/>
        <end position="121"/>
    </location>
</feature>
<keyword evidence="4" id="KW-0238">DNA-binding</keyword>
<feature type="zinc finger region" description="C3H1-type" evidence="5">
    <location>
        <begin position="351"/>
        <end position="379"/>
    </location>
</feature>
<keyword evidence="2 5" id="KW-0863">Zinc-finger</keyword>
<dbReference type="AlphaFoldDB" id="A0AAD5Z8G0"/>
<keyword evidence="3 5" id="KW-0862">Zinc</keyword>
<feature type="region of interest" description="Disordered" evidence="6">
    <location>
        <begin position="415"/>
        <end position="450"/>
    </location>
</feature>
<feature type="zinc finger region" description="C3H1-type" evidence="5">
    <location>
        <begin position="291"/>
        <end position="319"/>
    </location>
</feature>
<keyword evidence="1 5" id="KW-0479">Metal-binding</keyword>
<feature type="zinc finger region" description="C3H1-type" evidence="5">
    <location>
        <begin position="138"/>
        <end position="166"/>
    </location>
</feature>
<dbReference type="Gene3D" id="4.10.1000.10">
    <property type="entry name" value="Zinc finger, CCCH-type"/>
    <property type="match status" value="2"/>
</dbReference>
<evidence type="ECO:0000256" key="3">
    <source>
        <dbReference type="ARBA" id="ARBA00022833"/>
    </source>
</evidence>
<feature type="domain" description="C3H1-type" evidence="7">
    <location>
        <begin position="93"/>
        <end position="121"/>
    </location>
</feature>
<organism evidence="8 9">
    <name type="scientific">Rhynchospora tenuis</name>
    <dbReference type="NCBI Taxonomy" id="198213"/>
    <lineage>
        <taxon>Eukaryota</taxon>
        <taxon>Viridiplantae</taxon>
        <taxon>Streptophyta</taxon>
        <taxon>Embryophyta</taxon>
        <taxon>Tracheophyta</taxon>
        <taxon>Spermatophyta</taxon>
        <taxon>Magnoliopsida</taxon>
        <taxon>Liliopsida</taxon>
        <taxon>Poales</taxon>
        <taxon>Cyperaceae</taxon>
        <taxon>Cyperoideae</taxon>
        <taxon>Rhynchosporeae</taxon>
        <taxon>Rhynchospora</taxon>
    </lineage>
</organism>
<reference evidence="8 9" key="1">
    <citation type="journal article" date="2022" name="Cell">
        <title>Repeat-based holocentromeres influence genome architecture and karyotype evolution.</title>
        <authorList>
            <person name="Hofstatter P.G."/>
            <person name="Thangavel G."/>
            <person name="Lux T."/>
            <person name="Neumann P."/>
            <person name="Vondrak T."/>
            <person name="Novak P."/>
            <person name="Zhang M."/>
            <person name="Costa L."/>
            <person name="Castellani M."/>
            <person name="Scott A."/>
            <person name="Toegelov H."/>
            <person name="Fuchs J."/>
            <person name="Mata-Sucre Y."/>
            <person name="Dias Y."/>
            <person name="Vanzela A.L.L."/>
            <person name="Huettel B."/>
            <person name="Almeida C.C.S."/>
            <person name="Simkova H."/>
            <person name="Souza G."/>
            <person name="Pedrosa-Harand A."/>
            <person name="Macas J."/>
            <person name="Mayer K.F.X."/>
            <person name="Houben A."/>
            <person name="Marques A."/>
        </authorList>
    </citation>
    <scope>NUCLEOTIDE SEQUENCE [LARGE SCALE GENOMIC DNA]</scope>
    <source>
        <strain evidence="8">RhyTen1mFocal</strain>
    </source>
</reference>
<sequence>MADTGQERNNVVANVVDSSSDHQLEEAMVRLRVSDGPEKGSNTANNVYPDRPGEPDCNYYMRTGTCAYGTNCRYNHPTHIGQGSHYTADLPQREGQPECQFFLKTGTCRYGSTCKYHHPREKINTRPVYYNSFGLPIREGEKPCPYYMKTGYCKFSMACKFSHPELVTPSGMMFPAQAATAYQAGNASSQMVPTAGLPLVGGFPAWPVPGAPYLVSPTRVQGMSSYAPLMLQTNPNSQSIQPGWATYMQPGNVSQADVLPGGGNQLPGTINQTSSSSSNSATNLNNNLPERPDQPDCQHYLKTGGCKYGTSCKYNHPKDRNPLAQTQAQVQAQAMNAAGITGIGPMGFPSRPGQPICSHYSSYGTCKYGPSCKYDHPVYYNYPIPAYQLPDPYAAAYADQRNSQLILTTPPVEHLGLGLGFHEQGDPSAEAPQAQSGPSPHSQSGPSDQN</sequence>
<feature type="domain" description="C3H1-type" evidence="7">
    <location>
        <begin position="51"/>
        <end position="79"/>
    </location>
</feature>
<dbReference type="Proteomes" id="UP001210211">
    <property type="component" value="Unassembled WGS sequence"/>
</dbReference>
<gene>
    <name evidence="8" type="ORF">LUZ61_017976</name>
</gene>
<feature type="zinc finger region" description="C3H1-type" evidence="5">
    <location>
        <begin position="51"/>
        <end position="79"/>
    </location>
</feature>
<feature type="domain" description="C3H1-type" evidence="7">
    <location>
        <begin position="351"/>
        <end position="379"/>
    </location>
</feature>
<dbReference type="PANTHER" id="PTHR12506">
    <property type="entry name" value="PROTEIN PHOSPHATASE RELATED"/>
    <property type="match status" value="1"/>
</dbReference>
<dbReference type="GO" id="GO:0003729">
    <property type="term" value="F:mRNA binding"/>
    <property type="evidence" value="ECO:0007669"/>
    <property type="project" value="UniProtKB-ARBA"/>
</dbReference>
<comment type="caution">
    <text evidence="8">The sequence shown here is derived from an EMBL/GenBank/DDBJ whole genome shotgun (WGS) entry which is preliminary data.</text>
</comment>
<dbReference type="Pfam" id="PF00642">
    <property type="entry name" value="zf-CCCH"/>
    <property type="match status" value="5"/>
</dbReference>
<evidence type="ECO:0000313" key="8">
    <source>
        <dbReference type="EMBL" id="KAJ3688812.1"/>
    </source>
</evidence>
<dbReference type="GO" id="GO:0008270">
    <property type="term" value="F:zinc ion binding"/>
    <property type="evidence" value="ECO:0007669"/>
    <property type="project" value="UniProtKB-KW"/>
</dbReference>
<evidence type="ECO:0000313" key="9">
    <source>
        <dbReference type="Proteomes" id="UP001210211"/>
    </source>
</evidence>
<dbReference type="SUPFAM" id="SSF90229">
    <property type="entry name" value="CCCH zinc finger"/>
    <property type="match status" value="5"/>
</dbReference>
<dbReference type="SMART" id="SM00356">
    <property type="entry name" value="ZnF_C3H1"/>
    <property type="match status" value="5"/>
</dbReference>
<dbReference type="EMBL" id="JAMRDG010000002">
    <property type="protein sequence ID" value="KAJ3688812.1"/>
    <property type="molecule type" value="Genomic_DNA"/>
</dbReference>
<name>A0AAD5Z8G0_9POAL</name>
<feature type="region of interest" description="Disordered" evidence="6">
    <location>
        <begin position="251"/>
        <end position="295"/>
    </location>
</feature>
<protein>
    <recommendedName>
        <fullName evidence="7">C3H1-type domain-containing protein</fullName>
    </recommendedName>
</protein>
<evidence type="ECO:0000259" key="7">
    <source>
        <dbReference type="PROSITE" id="PS50103"/>
    </source>
</evidence>
<evidence type="ECO:0000256" key="4">
    <source>
        <dbReference type="ARBA" id="ARBA00023125"/>
    </source>
</evidence>
<feature type="compositionally biased region" description="Low complexity" evidence="6">
    <location>
        <begin position="431"/>
        <end position="450"/>
    </location>
</feature>
<dbReference type="InterPro" id="IPR050974">
    <property type="entry name" value="Plant_ZF_CCCH"/>
</dbReference>
<evidence type="ECO:0000256" key="1">
    <source>
        <dbReference type="ARBA" id="ARBA00022723"/>
    </source>
</evidence>
<keyword evidence="9" id="KW-1185">Reference proteome</keyword>
<accession>A0AAD5Z8G0</accession>
<proteinExistence type="predicted"/>
<evidence type="ECO:0000256" key="5">
    <source>
        <dbReference type="PROSITE-ProRule" id="PRU00723"/>
    </source>
</evidence>
<dbReference type="PROSITE" id="PS50103">
    <property type="entry name" value="ZF_C3H1"/>
    <property type="match status" value="5"/>
</dbReference>
<feature type="domain" description="C3H1-type" evidence="7">
    <location>
        <begin position="138"/>
        <end position="166"/>
    </location>
</feature>
<dbReference type="InterPro" id="IPR036855">
    <property type="entry name" value="Znf_CCCH_sf"/>
</dbReference>
<dbReference type="InterPro" id="IPR000571">
    <property type="entry name" value="Znf_CCCH"/>
</dbReference>
<evidence type="ECO:0000256" key="6">
    <source>
        <dbReference type="SAM" id="MobiDB-lite"/>
    </source>
</evidence>
<feature type="compositionally biased region" description="Low complexity" evidence="6">
    <location>
        <begin position="271"/>
        <end position="288"/>
    </location>
</feature>
<dbReference type="GO" id="GO:0003677">
    <property type="term" value="F:DNA binding"/>
    <property type="evidence" value="ECO:0007669"/>
    <property type="project" value="UniProtKB-KW"/>
</dbReference>
<feature type="domain" description="C3H1-type" evidence="7">
    <location>
        <begin position="291"/>
        <end position="319"/>
    </location>
</feature>